<protein>
    <submittedName>
        <fullName evidence="1">Uncharacterized protein</fullName>
    </submittedName>
</protein>
<dbReference type="RefSeq" id="WP_140960538.1">
    <property type="nucleotide sequence ID" value="NZ_VEVQ02000002.1"/>
</dbReference>
<sequence>MIQLNLDFSNYKPTNIELIEAFAQGKVKLPGIQGSVGNCASIALIKAAIEIFGLYAVFDLQQNNETYSVTFKNNHTVSFTDAELERSTYVADLIINASDPGKVALNKAIMDYANIALCAMVKRVMEIGEAGAGKNDFEQALIALNDGANTPTLPEKLGLENNYYGKKWYRNASGNGLIGWLKGHTVYISQGKRDDRGSVASDLFKYPKRMQIVDR</sequence>
<reference evidence="1" key="2">
    <citation type="submission" date="2020-02" db="EMBL/GenBank/DDBJ databases">
        <title>Flavobacterium profundi sp. nov., isolated from a deep-sea seamount.</title>
        <authorList>
            <person name="Zhang D.-C."/>
        </authorList>
    </citation>
    <scope>NUCLEOTIDE SEQUENCE</scope>
    <source>
        <strain evidence="1">EC11</strain>
    </source>
</reference>
<evidence type="ECO:0000313" key="2">
    <source>
        <dbReference type="Proteomes" id="UP000817854"/>
    </source>
</evidence>
<proteinExistence type="predicted"/>
<name>A0ABX0IR53_9FLAO</name>
<dbReference type="EMBL" id="VEVQ02000002">
    <property type="protein sequence ID" value="NHN24958.1"/>
    <property type="molecule type" value="Genomic_DNA"/>
</dbReference>
<accession>A0ABX0IR53</accession>
<comment type="caution">
    <text evidence="1">The sequence shown here is derived from an EMBL/GenBank/DDBJ whole genome shotgun (WGS) entry which is preliminary data.</text>
</comment>
<evidence type="ECO:0000313" key="1">
    <source>
        <dbReference type="EMBL" id="NHN24958.1"/>
    </source>
</evidence>
<reference evidence="1" key="1">
    <citation type="submission" date="2019-05" db="EMBL/GenBank/DDBJ databases">
        <authorList>
            <person name="Lianzixin W."/>
        </authorList>
    </citation>
    <scope>NUCLEOTIDE SEQUENCE</scope>
    <source>
        <strain evidence="1">EC11</strain>
    </source>
</reference>
<keyword evidence="2" id="KW-1185">Reference proteome</keyword>
<dbReference type="Proteomes" id="UP000817854">
    <property type="component" value="Unassembled WGS sequence"/>
</dbReference>
<gene>
    <name evidence="1" type="ORF">FIA58_004635</name>
</gene>
<organism evidence="1 2">
    <name type="scientific">Flavobacterium jejuense</name>
    <dbReference type="NCBI Taxonomy" id="1544455"/>
    <lineage>
        <taxon>Bacteria</taxon>
        <taxon>Pseudomonadati</taxon>
        <taxon>Bacteroidota</taxon>
        <taxon>Flavobacteriia</taxon>
        <taxon>Flavobacteriales</taxon>
        <taxon>Flavobacteriaceae</taxon>
        <taxon>Flavobacterium</taxon>
    </lineage>
</organism>